<dbReference type="PANTHER" id="PTHR43539:SF77">
    <property type="entry name" value="DISULFIDE OXIDOREDUCTASE_MONOOXYGENASE_OXIDOREDUCTASE"/>
    <property type="match status" value="1"/>
</dbReference>
<dbReference type="EC" id="1.14.13.168" evidence="9"/>
<gene>
    <name evidence="11" type="ORF">G2W53_008585</name>
</gene>
<evidence type="ECO:0000256" key="5">
    <source>
        <dbReference type="ARBA" id="ARBA00022827"/>
    </source>
</evidence>
<keyword evidence="8" id="KW-0073">Auxin biosynthesis</keyword>
<keyword evidence="5" id="KW-0274">FAD</keyword>
<evidence type="ECO:0000313" key="12">
    <source>
        <dbReference type="Proteomes" id="UP000634136"/>
    </source>
</evidence>
<dbReference type="GO" id="GO:0050660">
    <property type="term" value="F:flavin adenine dinucleotide binding"/>
    <property type="evidence" value="ECO:0007669"/>
    <property type="project" value="TreeGrafter"/>
</dbReference>
<evidence type="ECO:0000256" key="2">
    <source>
        <dbReference type="ARBA" id="ARBA00004814"/>
    </source>
</evidence>
<evidence type="ECO:0000256" key="9">
    <source>
        <dbReference type="ARBA" id="ARBA00039148"/>
    </source>
</evidence>
<comment type="cofactor">
    <cofactor evidence="1">
        <name>FAD</name>
        <dbReference type="ChEBI" id="CHEBI:57692"/>
    </cofactor>
</comment>
<dbReference type="SUPFAM" id="SSF51905">
    <property type="entry name" value="FAD/NAD(P)-binding domain"/>
    <property type="match status" value="1"/>
</dbReference>
<reference evidence="11" key="1">
    <citation type="submission" date="2020-09" db="EMBL/GenBank/DDBJ databases">
        <title>Genome-Enabled Discovery of Anthraquinone Biosynthesis in Senna tora.</title>
        <authorList>
            <person name="Kang S.-H."/>
            <person name="Pandey R.P."/>
            <person name="Lee C.-M."/>
            <person name="Sim J.-S."/>
            <person name="Jeong J.-T."/>
            <person name="Choi B.-S."/>
            <person name="Jung M."/>
            <person name="Ginzburg D."/>
            <person name="Zhao K."/>
            <person name="Won S.Y."/>
            <person name="Oh T.-J."/>
            <person name="Yu Y."/>
            <person name="Kim N.-H."/>
            <person name="Lee O.R."/>
            <person name="Lee T.-H."/>
            <person name="Bashyal P."/>
            <person name="Kim T.-S."/>
            <person name="Lee W.-H."/>
            <person name="Kawkins C."/>
            <person name="Kim C.-K."/>
            <person name="Kim J.S."/>
            <person name="Ahn B.O."/>
            <person name="Rhee S.Y."/>
            <person name="Sohng J.K."/>
        </authorList>
    </citation>
    <scope>NUCLEOTIDE SEQUENCE</scope>
    <source>
        <tissue evidence="11">Leaf</tissue>
    </source>
</reference>
<dbReference type="PANTHER" id="PTHR43539">
    <property type="entry name" value="FLAVIN-BINDING MONOOXYGENASE-LIKE PROTEIN (AFU_ORTHOLOGUE AFUA_4G09220)"/>
    <property type="match status" value="1"/>
</dbReference>
<keyword evidence="7" id="KW-0560">Oxidoreductase</keyword>
<keyword evidence="4" id="KW-0285">Flavoprotein</keyword>
<comment type="caution">
    <text evidence="11">The sequence shown here is derived from an EMBL/GenBank/DDBJ whole genome shotgun (WGS) entry which is preliminary data.</text>
</comment>
<dbReference type="AlphaFoldDB" id="A0A834XAF3"/>
<evidence type="ECO:0000256" key="8">
    <source>
        <dbReference type="ARBA" id="ARBA00023070"/>
    </source>
</evidence>
<dbReference type="InterPro" id="IPR050982">
    <property type="entry name" value="Auxin_biosynth/cation_transpt"/>
</dbReference>
<evidence type="ECO:0000256" key="3">
    <source>
        <dbReference type="ARBA" id="ARBA00009183"/>
    </source>
</evidence>
<evidence type="ECO:0000256" key="4">
    <source>
        <dbReference type="ARBA" id="ARBA00022630"/>
    </source>
</evidence>
<keyword evidence="11" id="KW-0670">Pyruvate</keyword>
<evidence type="ECO:0000313" key="11">
    <source>
        <dbReference type="EMBL" id="KAF7840103.1"/>
    </source>
</evidence>
<dbReference type="Proteomes" id="UP000634136">
    <property type="component" value="Unassembled WGS sequence"/>
</dbReference>
<evidence type="ECO:0000256" key="1">
    <source>
        <dbReference type="ARBA" id="ARBA00001974"/>
    </source>
</evidence>
<accession>A0A834XAF3</accession>
<sequence>MSSISRPVRQNDGVRRRRWSSSSLLSEIAKDEGLATSACLKRHSIPHIILEKEDCSASLWRKNTYNRVKLHLAKEFCSLPFMPHPPSSPTFLSKKDFLHYIDDYITWFDIRPRYCRLVESVAFDEVERKWRIETRNTNGGSLELREAYVAKYVVVASGENSEGYVPKVEGLEGFSGEIVHSKSYKCSLKYKSKGVLVVGSRNSGMEIAYDLNDWGARTSIIIRSGNFGLRTSSMFLMKMGCRKMNFQGTGKETMGYTVQGYQEEVCLEFPWMQRLLPTISIMLSRWKLVRHQI</sequence>
<proteinExistence type="inferred from homology"/>
<organism evidence="11 12">
    <name type="scientific">Senna tora</name>
    <dbReference type="NCBI Taxonomy" id="362788"/>
    <lineage>
        <taxon>Eukaryota</taxon>
        <taxon>Viridiplantae</taxon>
        <taxon>Streptophyta</taxon>
        <taxon>Embryophyta</taxon>
        <taxon>Tracheophyta</taxon>
        <taxon>Spermatophyta</taxon>
        <taxon>Magnoliopsida</taxon>
        <taxon>eudicotyledons</taxon>
        <taxon>Gunneridae</taxon>
        <taxon>Pentapetalae</taxon>
        <taxon>rosids</taxon>
        <taxon>fabids</taxon>
        <taxon>Fabales</taxon>
        <taxon>Fabaceae</taxon>
        <taxon>Caesalpinioideae</taxon>
        <taxon>Cassia clade</taxon>
        <taxon>Senna</taxon>
    </lineage>
</organism>
<keyword evidence="11" id="KW-0503">Monooxygenase</keyword>
<dbReference type="GO" id="GO:0103075">
    <property type="term" value="F:indole-3-pyruvate monooxygenase activity"/>
    <property type="evidence" value="ECO:0007669"/>
    <property type="project" value="UniProtKB-EC"/>
</dbReference>
<dbReference type="InterPro" id="IPR036188">
    <property type="entry name" value="FAD/NAD-bd_sf"/>
</dbReference>
<dbReference type="Gene3D" id="3.50.50.60">
    <property type="entry name" value="FAD/NAD(P)-binding domain"/>
    <property type="match status" value="1"/>
</dbReference>
<dbReference type="GO" id="GO:0009851">
    <property type="term" value="P:auxin biosynthetic process"/>
    <property type="evidence" value="ECO:0007669"/>
    <property type="project" value="UniProtKB-KW"/>
</dbReference>
<keyword evidence="12" id="KW-1185">Reference proteome</keyword>
<keyword evidence="6" id="KW-0521">NADP</keyword>
<dbReference type="OrthoDB" id="66881at2759"/>
<name>A0A834XAF3_9FABA</name>
<comment type="catalytic activity">
    <reaction evidence="10">
        <text>indole-3-pyruvate + NADPH + O2 + H(+) = (indol-3-yl)acetate + CO2 + NADP(+) + H2O</text>
        <dbReference type="Rhea" id="RHEA:34331"/>
        <dbReference type="ChEBI" id="CHEBI:15377"/>
        <dbReference type="ChEBI" id="CHEBI:15378"/>
        <dbReference type="ChEBI" id="CHEBI:15379"/>
        <dbReference type="ChEBI" id="CHEBI:16526"/>
        <dbReference type="ChEBI" id="CHEBI:17640"/>
        <dbReference type="ChEBI" id="CHEBI:30854"/>
        <dbReference type="ChEBI" id="CHEBI:57783"/>
        <dbReference type="ChEBI" id="CHEBI:58349"/>
        <dbReference type="EC" id="1.14.13.168"/>
    </reaction>
</comment>
<evidence type="ECO:0000256" key="6">
    <source>
        <dbReference type="ARBA" id="ARBA00022857"/>
    </source>
</evidence>
<dbReference type="Pfam" id="PF13738">
    <property type="entry name" value="Pyr_redox_3"/>
    <property type="match status" value="1"/>
</dbReference>
<comment type="similarity">
    <text evidence="3">Belongs to the FMO family.</text>
</comment>
<evidence type="ECO:0000256" key="7">
    <source>
        <dbReference type="ARBA" id="ARBA00023002"/>
    </source>
</evidence>
<dbReference type="EMBL" id="JAAIUW010000003">
    <property type="protein sequence ID" value="KAF7840103.1"/>
    <property type="molecule type" value="Genomic_DNA"/>
</dbReference>
<comment type="pathway">
    <text evidence="2">Plant hormone metabolism; auxin biosynthesis.</text>
</comment>
<protein>
    <recommendedName>
        <fullName evidence="9">indole-3-pyruvate monooxygenase</fullName>
        <ecNumber evidence="9">1.14.13.168</ecNumber>
    </recommendedName>
</protein>
<evidence type="ECO:0000256" key="10">
    <source>
        <dbReference type="ARBA" id="ARBA00047707"/>
    </source>
</evidence>